<proteinExistence type="predicted"/>
<reference evidence="1 2" key="2">
    <citation type="submission" date="2008-08" db="EMBL/GenBank/DDBJ databases">
        <authorList>
            <person name="Fulton L."/>
            <person name="Clifton S."/>
            <person name="Fulton B."/>
            <person name="Xu J."/>
            <person name="Minx P."/>
            <person name="Pepin K.H."/>
            <person name="Johnson M."/>
            <person name="Thiruvilangam P."/>
            <person name="Bhonagiri V."/>
            <person name="Nash W.E."/>
            <person name="Mardis E.R."/>
            <person name="Wilson R.K."/>
        </authorList>
    </citation>
    <scope>NUCLEOTIDE SEQUENCE [LARGE SCALE GENOMIC DNA]</scope>
    <source>
        <strain evidence="2">DSM 17135 / JCM 12973 / M2</strain>
    </source>
</reference>
<dbReference type="eggNOG" id="ENOG5033TZW">
    <property type="taxonomic scope" value="Bacteria"/>
</dbReference>
<organism evidence="1 2">
    <name type="scientific">Phocaeicola plebeius (strain DSM 17135 / JCM 12973 / CCUG 54634 / M2)</name>
    <name type="common">Bacteroides plebeius</name>
    <dbReference type="NCBI Taxonomy" id="484018"/>
    <lineage>
        <taxon>Bacteria</taxon>
        <taxon>Pseudomonadati</taxon>
        <taxon>Bacteroidota</taxon>
        <taxon>Bacteroidia</taxon>
        <taxon>Bacteroidales</taxon>
        <taxon>Bacteroidaceae</taxon>
        <taxon>Phocaeicola</taxon>
    </lineage>
</organism>
<evidence type="ECO:0000313" key="2">
    <source>
        <dbReference type="Proteomes" id="UP000003452"/>
    </source>
</evidence>
<comment type="caution">
    <text evidence="1">The sequence shown here is derived from an EMBL/GenBank/DDBJ whole genome shotgun (WGS) entry which is preliminary data.</text>
</comment>
<dbReference type="InterPro" id="IPR018247">
    <property type="entry name" value="EF_Hand_1_Ca_BS"/>
</dbReference>
<protein>
    <recommendedName>
        <fullName evidence="3">DUF4906 domain-containing protein</fullName>
    </recommendedName>
</protein>
<dbReference type="GeneID" id="43186074"/>
<dbReference type="EMBL" id="ABQC02000024">
    <property type="protein sequence ID" value="EDY93943.1"/>
    <property type="molecule type" value="Genomic_DNA"/>
</dbReference>
<dbReference type="Gene3D" id="2.60.40.2580">
    <property type="match status" value="1"/>
</dbReference>
<evidence type="ECO:0000313" key="1">
    <source>
        <dbReference type="EMBL" id="EDY93943.1"/>
    </source>
</evidence>
<reference evidence="1 2" key="1">
    <citation type="submission" date="2008-08" db="EMBL/GenBank/DDBJ databases">
        <title>Draft genome sequence of Bacteroides plebeius (DSM 17135).</title>
        <authorList>
            <person name="Sudarsanam P."/>
            <person name="Ley R."/>
            <person name="Guruge J."/>
            <person name="Turnbaugh P.J."/>
            <person name="Mahowald M."/>
            <person name="Liep D."/>
            <person name="Gordon J."/>
        </authorList>
    </citation>
    <scope>NUCLEOTIDE SEQUENCE [LARGE SCALE GENOMIC DNA]</scope>
    <source>
        <strain evidence="2">DSM 17135 / JCM 12973 / M2</strain>
    </source>
</reference>
<dbReference type="PROSITE" id="PS51257">
    <property type="entry name" value="PROKAR_LIPOPROTEIN"/>
    <property type="match status" value="1"/>
</dbReference>
<dbReference type="Proteomes" id="UP000003452">
    <property type="component" value="Unassembled WGS sequence"/>
</dbReference>
<dbReference type="OrthoDB" id="1044266at2"/>
<dbReference type="HOGENOM" id="CLU_312324_0_0_10"/>
<evidence type="ECO:0008006" key="3">
    <source>
        <dbReference type="Google" id="ProtNLM"/>
    </source>
</evidence>
<gene>
    <name evidence="1" type="ORF">BACPLE_03383</name>
</gene>
<name>B5D2Z3_PHOPM</name>
<accession>B5D2Z3</accession>
<dbReference type="RefSeq" id="WP_007563730.1">
    <property type="nucleotide sequence ID" value="NZ_DS990134.1"/>
</dbReference>
<dbReference type="AlphaFoldDB" id="B5D2Z3"/>
<sequence length="1124" mass="125560">MKRILHTLTKGLLIIGIMWLAMASCREDDLVKRSSVVEGQPITVTMKFSSAVPSDVVVTRADDNSFSNLSNLIIFIYNHTTGEYEQIVSSMSGSLTFSSAGDNLYAATFNTTSGAKDLLAVANTSSVAEDGGFWENLSYLGTLAQTSSFEELKEAVIHLRNELRTQNTEIQPIQIVSSSQMLISGWNTGVVFYTDGSVSSYGDYGDAAKNVVVRMERAMARISFNIEAAPEGASGTFTPTSYRVYNIPVNSFLTNMNTADPQKTNPEDGFEFINYVATNIGTASGGSYSFSFYMPENVYDEVLHENKNLEYNDRDRWDSSGDNTSALPGEKKWIYAPQTSTFVVISGNYSGTMTDKDTGETTSYVGNVEYTVHLGDFSSKTGNYSNFSVERNCSYTYNLTVLGVNNIIVEATKEEDELQPGAEGEIFDNTHTVYNYQLDAHYEQVYLEYNLTNIAGGLIKGLSDGQTLDDAIADNLILLIQSEAMDYTHTGEDYTVRNKRGTLKPYKLYADAVRNNQDPASIKENILEGAGIGNFPTKGFDYRWIEFWPQKEKETLASYPGVSEWSREDLSGLVKDANYVYGGQPTEDSKRLLDVYDIVVAMGKVVKKIYMGESLDNSIDAYNEDRIIVTKNDNGEYVARFTAFVNEYYYYKHPLTHSGITTWNVMTNKIPREMIIAMSTDISPDGNSSFSRLHSYISQLCMQTFYNTRSVQLNGFGIETYNETPLVKPFRPVGLSTIPDETLDDSDGRFNQLTLLGANTEENGILVYNLDEKWDAYVNVAFNGWTSTVSTDHKSHKLVKAYPEATKGAYAACMSRNRDLNGDGKIQDSEIRWYLASLNEYIRMGIASRAISNAAQLYIGDKNEMTAQRYPNDYLPEGSIFYTSSYGYKDTKNKRVYWAVEKGSYGAENTYYSGELPIRCVRVLPAIESGVQDVTTVSGVIAASTVDKIDGEGLRPTVLKFKDKLVESLYRERIPSGSLASHNEDEAENSFYEGIFVAKENLKDSYRLGYLIGFKGIVDGIMYDGTKLDPCSNYSETYNGVTYRNWRMPNLVELSALDATGVIESKSSTACCTQFSNINVRYGFVLEDRIFCPGGWNKENQVNNFYHVRCVRDVPEGYFTTVNP</sequence>
<dbReference type="PROSITE" id="PS00018">
    <property type="entry name" value="EF_HAND_1"/>
    <property type="match status" value="1"/>
</dbReference>